<dbReference type="InterPro" id="IPR052336">
    <property type="entry name" value="MlaD_Phospholipid_Transporter"/>
</dbReference>
<sequence>MKKSMLSIAGMLVIGVLAFVYMGTLGLPVSRESDDRRATMEVSDGNGLVPGARVLLRGVEIGTVASVRPSARGVTIGMKYRPEYQIPTESTFRIETLSALGEPYVAVTPAVATGPYIAEDAVIGRSQVDDPSTFKDLSERVTRLLEQVDPKSVGKIFETLDVALPGPCTDGGVCTDDEQYVLGSINRAGERLASTIGGQADNLTTLLSALQPLLMRSGEIPAAFRGAAPAAEGFGRNLGVLQDALKFAVFRGGPLATGIEDGAGPLLMELQKFLDNTAADLKVIGDNLLPTVSAGAGALRTVDPSAVLGRALGAVRNGSLQVEVGVPGS</sequence>
<reference evidence="3 4" key="1">
    <citation type="submission" date="2023-10" db="EMBL/GenBank/DDBJ databases">
        <title>Development of a sustainable strategy for remediation of hydrocarbon-contaminated territories based on the waste exchange concept.</title>
        <authorList>
            <person name="Krivoruchko A."/>
        </authorList>
    </citation>
    <scope>NUCLEOTIDE SEQUENCE</scope>
    <source>
        <strain evidence="2 4">IEGM 1266</strain>
        <strain evidence="3">IEGM 1279</strain>
    </source>
</reference>
<dbReference type="Proteomes" id="UP001185779">
    <property type="component" value="Unassembled WGS sequence"/>
</dbReference>
<dbReference type="RefSeq" id="WP_096273128.1">
    <property type="nucleotide sequence ID" value="NZ_CP091855.1"/>
</dbReference>
<feature type="domain" description="Mce/MlaD" evidence="1">
    <location>
        <begin position="37"/>
        <end position="109"/>
    </location>
</feature>
<evidence type="ECO:0000313" key="5">
    <source>
        <dbReference type="Proteomes" id="UP001185922"/>
    </source>
</evidence>
<name>A0AAE4R366_9ACTN</name>
<evidence type="ECO:0000313" key="4">
    <source>
        <dbReference type="Proteomes" id="UP001185779"/>
    </source>
</evidence>
<dbReference type="EMBL" id="JAWLKH010000008">
    <property type="protein sequence ID" value="MDV6312194.1"/>
    <property type="molecule type" value="Genomic_DNA"/>
</dbReference>
<organism evidence="3 5">
    <name type="scientific">Gordonia amicalis</name>
    <dbReference type="NCBI Taxonomy" id="89053"/>
    <lineage>
        <taxon>Bacteria</taxon>
        <taxon>Bacillati</taxon>
        <taxon>Actinomycetota</taxon>
        <taxon>Actinomycetes</taxon>
        <taxon>Mycobacteriales</taxon>
        <taxon>Gordoniaceae</taxon>
        <taxon>Gordonia</taxon>
    </lineage>
</organism>
<evidence type="ECO:0000313" key="3">
    <source>
        <dbReference type="EMBL" id="MDV6312194.1"/>
    </source>
</evidence>
<dbReference type="EMBL" id="JAWLKI010000023">
    <property type="protein sequence ID" value="MDV6309174.1"/>
    <property type="molecule type" value="Genomic_DNA"/>
</dbReference>
<dbReference type="PANTHER" id="PTHR33371">
    <property type="entry name" value="INTERMEMBRANE PHOSPHOLIPID TRANSPORT SYSTEM BINDING PROTEIN MLAD-RELATED"/>
    <property type="match status" value="1"/>
</dbReference>
<accession>A0AAE4R366</accession>
<proteinExistence type="predicted"/>
<gene>
    <name evidence="2" type="ORF">R3P94_18025</name>
    <name evidence="3" type="ORF">R3Q15_09920</name>
</gene>
<evidence type="ECO:0000259" key="1">
    <source>
        <dbReference type="Pfam" id="PF02470"/>
    </source>
</evidence>
<protein>
    <submittedName>
        <fullName evidence="3">MlaD family protein</fullName>
    </submittedName>
</protein>
<keyword evidence="4" id="KW-1185">Reference proteome</keyword>
<dbReference type="GeneID" id="77171218"/>
<dbReference type="AlphaFoldDB" id="A0AAE4R366"/>
<dbReference type="Proteomes" id="UP001185922">
    <property type="component" value="Unassembled WGS sequence"/>
</dbReference>
<comment type="caution">
    <text evidence="3">The sequence shown here is derived from an EMBL/GenBank/DDBJ whole genome shotgun (WGS) entry which is preliminary data.</text>
</comment>
<dbReference type="Pfam" id="PF02470">
    <property type="entry name" value="MlaD"/>
    <property type="match status" value="1"/>
</dbReference>
<dbReference type="InterPro" id="IPR003399">
    <property type="entry name" value="Mce/MlaD"/>
</dbReference>
<evidence type="ECO:0000313" key="2">
    <source>
        <dbReference type="EMBL" id="MDV6309174.1"/>
    </source>
</evidence>
<dbReference type="PANTHER" id="PTHR33371:SF4">
    <property type="entry name" value="INTERMEMBRANE PHOSPHOLIPID TRANSPORT SYSTEM BINDING PROTEIN MLAD"/>
    <property type="match status" value="1"/>
</dbReference>